<feature type="region of interest" description="Disordered" evidence="1">
    <location>
        <begin position="20"/>
        <end position="50"/>
    </location>
</feature>
<dbReference type="Proteomes" id="UP000593571">
    <property type="component" value="Unassembled WGS sequence"/>
</dbReference>
<dbReference type="EMBL" id="JACASE010000011">
    <property type="protein sequence ID" value="KAF6427986.1"/>
    <property type="molecule type" value="Genomic_DNA"/>
</dbReference>
<evidence type="ECO:0000313" key="3">
    <source>
        <dbReference type="Proteomes" id="UP000593571"/>
    </source>
</evidence>
<feature type="compositionally biased region" description="Polar residues" evidence="1">
    <location>
        <begin position="85"/>
        <end position="95"/>
    </location>
</feature>
<dbReference type="AlphaFoldDB" id="A0A7J8DY61"/>
<feature type="compositionally biased region" description="Polar residues" evidence="1">
    <location>
        <begin position="130"/>
        <end position="142"/>
    </location>
</feature>
<organism evidence="2 3">
    <name type="scientific">Rousettus aegyptiacus</name>
    <name type="common">Egyptian fruit bat</name>
    <name type="synonym">Pteropus aegyptiacus</name>
    <dbReference type="NCBI Taxonomy" id="9407"/>
    <lineage>
        <taxon>Eukaryota</taxon>
        <taxon>Metazoa</taxon>
        <taxon>Chordata</taxon>
        <taxon>Craniata</taxon>
        <taxon>Vertebrata</taxon>
        <taxon>Euteleostomi</taxon>
        <taxon>Mammalia</taxon>
        <taxon>Eutheria</taxon>
        <taxon>Laurasiatheria</taxon>
        <taxon>Chiroptera</taxon>
        <taxon>Yinpterochiroptera</taxon>
        <taxon>Pteropodoidea</taxon>
        <taxon>Pteropodidae</taxon>
        <taxon>Rousettinae</taxon>
        <taxon>Rousettus</taxon>
    </lineage>
</organism>
<protein>
    <submittedName>
        <fullName evidence="2">Uncharacterized protein</fullName>
    </submittedName>
</protein>
<reference evidence="2 3" key="1">
    <citation type="journal article" date="2020" name="Nature">
        <title>Six reference-quality genomes reveal evolution of bat adaptations.</title>
        <authorList>
            <person name="Jebb D."/>
            <person name="Huang Z."/>
            <person name="Pippel M."/>
            <person name="Hughes G.M."/>
            <person name="Lavrichenko K."/>
            <person name="Devanna P."/>
            <person name="Winkler S."/>
            <person name="Jermiin L.S."/>
            <person name="Skirmuntt E.C."/>
            <person name="Katzourakis A."/>
            <person name="Burkitt-Gray L."/>
            <person name="Ray D.A."/>
            <person name="Sullivan K.A.M."/>
            <person name="Roscito J.G."/>
            <person name="Kirilenko B.M."/>
            <person name="Davalos L.M."/>
            <person name="Corthals A.P."/>
            <person name="Power M.L."/>
            <person name="Jones G."/>
            <person name="Ransome R.D."/>
            <person name="Dechmann D.K.N."/>
            <person name="Locatelli A.G."/>
            <person name="Puechmaille S.J."/>
            <person name="Fedrigo O."/>
            <person name="Jarvis E.D."/>
            <person name="Hiller M."/>
            <person name="Vernes S.C."/>
            <person name="Myers E.W."/>
            <person name="Teeling E.C."/>
        </authorList>
    </citation>
    <scope>NUCLEOTIDE SEQUENCE [LARGE SCALE GENOMIC DNA]</scope>
    <source>
        <strain evidence="2">MRouAeg1</strain>
        <tissue evidence="2">Muscle</tissue>
    </source>
</reference>
<evidence type="ECO:0000256" key="1">
    <source>
        <dbReference type="SAM" id="MobiDB-lite"/>
    </source>
</evidence>
<keyword evidence="3" id="KW-1185">Reference proteome</keyword>
<feature type="compositionally biased region" description="Basic and acidic residues" evidence="1">
    <location>
        <begin position="143"/>
        <end position="152"/>
    </location>
</feature>
<gene>
    <name evidence="2" type="ORF">HJG63_008439</name>
</gene>
<feature type="region of interest" description="Disordered" evidence="1">
    <location>
        <begin position="64"/>
        <end position="95"/>
    </location>
</feature>
<accession>A0A7J8DY61</accession>
<evidence type="ECO:0000313" key="2">
    <source>
        <dbReference type="EMBL" id="KAF6427986.1"/>
    </source>
</evidence>
<name>A0A7J8DY61_ROUAE</name>
<sequence length="158" mass="17267">MLFAGIMTLERRVGSVTSFHQPEAHLKETAGPPQPNPRSGQGDSREIHAQLSFRWVQTWQVQPEQSLAWPGGRLGDPPREKTTQERMQLTPGTQNPLAAATVGHVHFRATAAEKPAGEESRARPPRAGSTGDQEGTLPQQTEPAHRTTHENSETVVSV</sequence>
<proteinExistence type="predicted"/>
<feature type="region of interest" description="Disordered" evidence="1">
    <location>
        <begin position="110"/>
        <end position="158"/>
    </location>
</feature>
<comment type="caution">
    <text evidence="2">The sequence shown here is derived from an EMBL/GenBank/DDBJ whole genome shotgun (WGS) entry which is preliminary data.</text>
</comment>